<dbReference type="Proteomes" id="UP001318860">
    <property type="component" value="Unassembled WGS sequence"/>
</dbReference>
<gene>
    <name evidence="2" type="ORF">DH2020_033463</name>
</gene>
<name>A0ABR0VC68_REHGL</name>
<protein>
    <submittedName>
        <fullName evidence="2">Uncharacterized protein</fullName>
    </submittedName>
</protein>
<comment type="caution">
    <text evidence="2">The sequence shown here is derived from an EMBL/GenBank/DDBJ whole genome shotgun (WGS) entry which is preliminary data.</text>
</comment>
<proteinExistence type="predicted"/>
<dbReference type="PANTHER" id="PTHR33448:SF4">
    <property type="entry name" value="CHLOROPLAST PROTEIN HCF243"/>
    <property type="match status" value="1"/>
</dbReference>
<evidence type="ECO:0000313" key="2">
    <source>
        <dbReference type="EMBL" id="KAK6132785.1"/>
    </source>
</evidence>
<accession>A0ABR0VC68</accession>
<keyword evidence="3" id="KW-1185">Reference proteome</keyword>
<feature type="compositionally biased region" description="Basic and acidic residues" evidence="1">
    <location>
        <begin position="394"/>
        <end position="415"/>
    </location>
</feature>
<feature type="compositionally biased region" description="Basic and acidic residues" evidence="1">
    <location>
        <begin position="423"/>
        <end position="435"/>
    </location>
</feature>
<feature type="region of interest" description="Disordered" evidence="1">
    <location>
        <begin position="485"/>
        <end position="532"/>
    </location>
</feature>
<organism evidence="2 3">
    <name type="scientific">Rehmannia glutinosa</name>
    <name type="common">Chinese foxglove</name>
    <dbReference type="NCBI Taxonomy" id="99300"/>
    <lineage>
        <taxon>Eukaryota</taxon>
        <taxon>Viridiplantae</taxon>
        <taxon>Streptophyta</taxon>
        <taxon>Embryophyta</taxon>
        <taxon>Tracheophyta</taxon>
        <taxon>Spermatophyta</taxon>
        <taxon>Magnoliopsida</taxon>
        <taxon>eudicotyledons</taxon>
        <taxon>Gunneridae</taxon>
        <taxon>Pentapetalae</taxon>
        <taxon>asterids</taxon>
        <taxon>lamiids</taxon>
        <taxon>Lamiales</taxon>
        <taxon>Orobanchaceae</taxon>
        <taxon>Rehmannieae</taxon>
        <taxon>Rehmannia</taxon>
    </lineage>
</organism>
<evidence type="ECO:0000313" key="3">
    <source>
        <dbReference type="Proteomes" id="UP001318860"/>
    </source>
</evidence>
<reference evidence="2 3" key="1">
    <citation type="journal article" date="2021" name="Comput. Struct. Biotechnol. J.">
        <title>De novo genome assembly of the potent medicinal plant Rehmannia glutinosa using nanopore technology.</title>
        <authorList>
            <person name="Ma L."/>
            <person name="Dong C."/>
            <person name="Song C."/>
            <person name="Wang X."/>
            <person name="Zheng X."/>
            <person name="Niu Y."/>
            <person name="Chen S."/>
            <person name="Feng W."/>
        </authorList>
    </citation>
    <scope>NUCLEOTIDE SEQUENCE [LARGE SCALE GENOMIC DNA]</scope>
    <source>
        <strain evidence="2">DH-2019</strain>
    </source>
</reference>
<sequence>MKPHFHTPITSSCRAAALSSSPSMKFSKSILNPIRATRNGGPAVSLSFLSRRLRPNGSLKGGRALSPFFTTKKRGGAFENPEPSSPKVTCIGQVRVKSKKKRSLSKKRMAGEVSFRKTEQECQCWPHKNQRWVHLPISVCEALRAFGAEFSCLFPCRRSSNCVSTSERESEKGNENGCGAVLARCLVLVNSGEGGRRREIEVVVGGGDETAVRRHVFEDIEVKNGRIEIKGRSLEDEEEEIGRVSICIPPKNALLLMRCRSDPMKMAALANRCNWAAPECENEEDNEEEDEIVDFEGKDEIYEGFEEGIKVSNKPNEEQEIQIEAGPNLEMGFCEDKLAIYSEEKEQEIKEEEEEIESNMSSFEALLEESPTCHLSSSSAHSDEEGNDVVSLPDQKEASIQHEETGESTTSEKDPIFISNDNQNHKPEKTHQLEENEKEESENPVLPECLLLMMCEPKLSMEVSKETWVRGTDFIRWLPERPRKAAKAAGCDHVNPARRRPSIVDSKPKPRVPAAPPSKRNEHQPPRSSCSLPAAASMIERKLVSAGAYEPLALTRCKSEPMRTAAAKLMPEPCFWKNGSVKMEPHGRAALGVGAAGVGF</sequence>
<dbReference type="EMBL" id="JABTTQ020001242">
    <property type="protein sequence ID" value="KAK6132785.1"/>
    <property type="molecule type" value="Genomic_DNA"/>
</dbReference>
<evidence type="ECO:0000256" key="1">
    <source>
        <dbReference type="SAM" id="MobiDB-lite"/>
    </source>
</evidence>
<feature type="region of interest" description="Disordered" evidence="1">
    <location>
        <begin position="368"/>
        <end position="444"/>
    </location>
</feature>
<dbReference type="PANTHER" id="PTHR33448">
    <property type="entry name" value="CHLOROPLAST PROTEIN HCF243-RELATED"/>
    <property type="match status" value="1"/>
</dbReference>